<feature type="region of interest" description="Disordered" evidence="1">
    <location>
        <begin position="135"/>
        <end position="253"/>
    </location>
</feature>
<reference evidence="3" key="1">
    <citation type="submission" date="2021-01" db="EMBL/GenBank/DDBJ databases">
        <authorList>
            <person name="Corre E."/>
            <person name="Pelletier E."/>
            <person name="Niang G."/>
            <person name="Scheremetjew M."/>
            <person name="Finn R."/>
            <person name="Kale V."/>
            <person name="Holt S."/>
            <person name="Cochrane G."/>
            <person name="Meng A."/>
            <person name="Brown T."/>
            <person name="Cohen L."/>
        </authorList>
    </citation>
    <scope>NUCLEOTIDE SEQUENCE</scope>
    <source>
        <strain evidence="3">NIES-2562</strain>
    </source>
</reference>
<dbReference type="EMBL" id="HBIB01027291">
    <property type="protein sequence ID" value="CAE0255474.1"/>
    <property type="molecule type" value="Transcribed_RNA"/>
</dbReference>
<organism evidence="3">
    <name type="scientific">Palpitomonas bilix</name>
    <dbReference type="NCBI Taxonomy" id="652834"/>
    <lineage>
        <taxon>Eukaryota</taxon>
        <taxon>Eukaryota incertae sedis</taxon>
    </lineage>
</organism>
<proteinExistence type="predicted"/>
<evidence type="ECO:0000256" key="1">
    <source>
        <dbReference type="SAM" id="MobiDB-lite"/>
    </source>
</evidence>
<feature type="compositionally biased region" description="Low complexity" evidence="1">
    <location>
        <begin position="192"/>
        <end position="207"/>
    </location>
</feature>
<feature type="compositionally biased region" description="Basic residues" evidence="1">
    <location>
        <begin position="211"/>
        <end position="220"/>
    </location>
</feature>
<gene>
    <name evidence="2" type="ORF">PBIL07802_LOCUS17726</name>
    <name evidence="3" type="ORF">PBIL07802_LOCUS17728</name>
    <name evidence="4" type="ORF">PBIL07802_LOCUS17729</name>
</gene>
<feature type="compositionally biased region" description="Polar residues" evidence="1">
    <location>
        <begin position="230"/>
        <end position="243"/>
    </location>
</feature>
<feature type="compositionally biased region" description="Polar residues" evidence="1">
    <location>
        <begin position="142"/>
        <end position="153"/>
    </location>
</feature>
<dbReference type="Gene3D" id="3.30.160.60">
    <property type="entry name" value="Classic Zinc Finger"/>
    <property type="match status" value="1"/>
</dbReference>
<dbReference type="EMBL" id="HBIB01027293">
    <property type="protein sequence ID" value="CAE0255475.1"/>
    <property type="molecule type" value="Transcribed_RNA"/>
</dbReference>
<accession>A0A7S3DGJ7</accession>
<dbReference type="AlphaFoldDB" id="A0A7S3DGJ7"/>
<dbReference type="EMBL" id="HBIB01027289">
    <property type="protein sequence ID" value="CAE0255472.1"/>
    <property type="molecule type" value="Transcribed_RNA"/>
</dbReference>
<protein>
    <submittedName>
        <fullName evidence="3">Uncharacterized protein</fullName>
    </submittedName>
</protein>
<evidence type="ECO:0000313" key="2">
    <source>
        <dbReference type="EMBL" id="CAE0255472.1"/>
    </source>
</evidence>
<name>A0A7S3DGJ7_9EUKA</name>
<evidence type="ECO:0000313" key="4">
    <source>
        <dbReference type="EMBL" id="CAE0255475.1"/>
    </source>
</evidence>
<sequence>MSAEGEEEQDLDWEGFAAIVSPLVELSCISEEARKEQFRHLEGGIDVMYEELQRLRDKKDEKQVKERKTATRLGLFHSLMQEEAASSPATTVSLSLSDDPAFKAAVEDAKRRITTQPPSRAYTRLVERATMYMQDGKEPQATAPSNLSPSPTLHSSMMTTPIPPTSPHSTPTQPVLQLAAAGKAEVKGKGAPGVKPAGKAPKAGSAPQVKQGRKHGQAAAKRKEREHSISSHFISTAQNTEGGSRSVESHPPLPLHRSQVEKKMVEKIQMQCPVCMDMVTPTGSTPDEVNANFNAHIDMCLNTFEE</sequence>
<evidence type="ECO:0000313" key="3">
    <source>
        <dbReference type="EMBL" id="CAE0255474.1"/>
    </source>
</evidence>